<evidence type="ECO:0000313" key="3">
    <source>
        <dbReference type="Proteomes" id="UP000645828"/>
    </source>
</evidence>
<feature type="region of interest" description="Disordered" evidence="1">
    <location>
        <begin position="1"/>
        <end position="157"/>
    </location>
</feature>
<keyword evidence="3" id="KW-1185">Reference proteome</keyword>
<organism evidence="2 3">
    <name type="scientific">Nyctereutes procyonoides</name>
    <name type="common">Raccoon dog</name>
    <name type="synonym">Canis procyonoides</name>
    <dbReference type="NCBI Taxonomy" id="34880"/>
    <lineage>
        <taxon>Eukaryota</taxon>
        <taxon>Metazoa</taxon>
        <taxon>Chordata</taxon>
        <taxon>Craniata</taxon>
        <taxon>Vertebrata</taxon>
        <taxon>Euteleostomi</taxon>
        <taxon>Mammalia</taxon>
        <taxon>Eutheria</taxon>
        <taxon>Laurasiatheria</taxon>
        <taxon>Carnivora</taxon>
        <taxon>Caniformia</taxon>
        <taxon>Canidae</taxon>
        <taxon>Nyctereutes</taxon>
    </lineage>
</organism>
<feature type="compositionally biased region" description="Basic residues" evidence="1">
    <location>
        <begin position="91"/>
        <end position="100"/>
    </location>
</feature>
<dbReference type="Proteomes" id="UP000645828">
    <property type="component" value="Unassembled WGS sequence"/>
</dbReference>
<protein>
    <submittedName>
        <fullName evidence="2">(raccoon dog) hypothetical protein</fullName>
    </submittedName>
</protein>
<feature type="compositionally biased region" description="Low complexity" evidence="1">
    <location>
        <begin position="118"/>
        <end position="130"/>
    </location>
</feature>
<accession>A0A811Z929</accession>
<name>A0A811Z929_NYCPR</name>
<sequence length="231" mass="24360">MKLQFKKVKPEWGAPEAARIPGAPGGEGPDAPAPVGQRHWPPTSLGARKTAGGGNRRQARGRPVRSLEPPPPRAVLGAETGNRRPGAPGPRGRRRRRSPGRSREARGEPTPPPRPAGPDRAGPGQRNRTQAQRRRRRRRADAGQAPEVLGAAASLPAWGRPAVAGVATGAGWYRPLANASLQPSAPISSVTRAPPAPTTAGGSRGEESAYWRMVKGTLPAFAYSRRPPGSF</sequence>
<dbReference type="EMBL" id="CAJHUB010000760">
    <property type="protein sequence ID" value="CAD7685219.1"/>
    <property type="molecule type" value="Genomic_DNA"/>
</dbReference>
<comment type="caution">
    <text evidence="2">The sequence shown here is derived from an EMBL/GenBank/DDBJ whole genome shotgun (WGS) entry which is preliminary data.</text>
</comment>
<dbReference type="AlphaFoldDB" id="A0A811Z929"/>
<proteinExistence type="predicted"/>
<reference evidence="2" key="1">
    <citation type="submission" date="2020-12" db="EMBL/GenBank/DDBJ databases">
        <authorList>
            <consortium name="Molecular Ecology Group"/>
        </authorList>
    </citation>
    <scope>NUCLEOTIDE SEQUENCE</scope>
    <source>
        <strain evidence="2">TBG_1078</strain>
    </source>
</reference>
<gene>
    <name evidence="2" type="ORF">NYPRO_LOCUS18012</name>
</gene>
<evidence type="ECO:0000313" key="2">
    <source>
        <dbReference type="EMBL" id="CAD7685219.1"/>
    </source>
</evidence>
<feature type="region of interest" description="Disordered" evidence="1">
    <location>
        <begin position="183"/>
        <end position="207"/>
    </location>
</feature>
<evidence type="ECO:0000256" key="1">
    <source>
        <dbReference type="SAM" id="MobiDB-lite"/>
    </source>
</evidence>